<protein>
    <recommendedName>
        <fullName evidence="5">Fe2OG dioxygenase domain-containing protein</fullName>
    </recommendedName>
</protein>
<proteinExistence type="inferred from homology"/>
<feature type="domain" description="Fe2OG dioxygenase" evidence="5">
    <location>
        <begin position="309"/>
        <end position="411"/>
    </location>
</feature>
<evidence type="ECO:0000259" key="5">
    <source>
        <dbReference type="PROSITE" id="PS51471"/>
    </source>
</evidence>
<dbReference type="Gene3D" id="2.60.120.330">
    <property type="entry name" value="B-lactam Antibiotic, Isopenicillin N Synthase, Chain"/>
    <property type="match status" value="1"/>
</dbReference>
<evidence type="ECO:0000313" key="7">
    <source>
        <dbReference type="Proteomes" id="UP000825935"/>
    </source>
</evidence>
<dbReference type="InterPro" id="IPR050295">
    <property type="entry name" value="Plant_2OG-oxidoreductases"/>
</dbReference>
<gene>
    <name evidence="6" type="ORF">KP509_21G065200</name>
</gene>
<dbReference type="Proteomes" id="UP000825935">
    <property type="component" value="Chromosome 21"/>
</dbReference>
<evidence type="ECO:0000256" key="3">
    <source>
        <dbReference type="ARBA" id="ARBA00023004"/>
    </source>
</evidence>
<dbReference type="GO" id="GO:0046872">
    <property type="term" value="F:metal ion binding"/>
    <property type="evidence" value="ECO:0007669"/>
    <property type="project" value="UniProtKB-KW"/>
</dbReference>
<organism evidence="6 7">
    <name type="scientific">Ceratopteris richardii</name>
    <name type="common">Triangle waterfern</name>
    <dbReference type="NCBI Taxonomy" id="49495"/>
    <lineage>
        <taxon>Eukaryota</taxon>
        <taxon>Viridiplantae</taxon>
        <taxon>Streptophyta</taxon>
        <taxon>Embryophyta</taxon>
        <taxon>Tracheophyta</taxon>
        <taxon>Polypodiopsida</taxon>
        <taxon>Polypodiidae</taxon>
        <taxon>Polypodiales</taxon>
        <taxon>Pteridineae</taxon>
        <taxon>Pteridaceae</taxon>
        <taxon>Parkerioideae</taxon>
        <taxon>Ceratopteris</taxon>
    </lineage>
</organism>
<reference evidence="6" key="1">
    <citation type="submission" date="2021-08" db="EMBL/GenBank/DDBJ databases">
        <title>WGS assembly of Ceratopteris richardii.</title>
        <authorList>
            <person name="Marchant D.B."/>
            <person name="Chen G."/>
            <person name="Jenkins J."/>
            <person name="Shu S."/>
            <person name="Leebens-Mack J."/>
            <person name="Grimwood J."/>
            <person name="Schmutz J."/>
            <person name="Soltis P."/>
            <person name="Soltis D."/>
            <person name="Chen Z.-H."/>
        </authorList>
    </citation>
    <scope>NUCLEOTIDE SEQUENCE</scope>
    <source>
        <strain evidence="6">Whitten #5841</strain>
        <tissue evidence="6">Leaf</tissue>
    </source>
</reference>
<evidence type="ECO:0000256" key="4">
    <source>
        <dbReference type="RuleBase" id="RU003682"/>
    </source>
</evidence>
<dbReference type="AlphaFoldDB" id="A0A8T2SDP0"/>
<sequence>MHCSQHLRRTHLSTCVPLSCGCLGLTWSLTPSQFSPCLSSFLLSLPQASRPPLMALAHTFPCGYIYVYIYFLPRRPSHSSCKLSVYTLSTYSRPAYFSLRLQLGLAPMAPAMPPPVKLTEGDLVERISKGENIPDAFVLPVEHRPEVCLTRSSDEIPIVDMAGLEGEKREEVLALMHKACLEWGFFQVINHGVDPSVMEYMKQQVEEFLSLPMHERAPGGIRKGVASQGYGTGYVKPDTGARDWRDYFLLRTYPESMRDYETWPNRESFRDAISKYTLEMKKLAERLLECLSINLGLAPDALKNALGELHQDLLINHYPPCPNPSVAVGANKHTDLGGVTCLWQLDDVVGLQVLKDGEWYPVHPKPGAYIINVADMVEVASNGIYRSIQHRAVVNPAKRRISIAAFYDLHPDAIVKPIPELVSPERPACPSVRFGDHAMKLAIETDKVGKKVVD</sequence>
<dbReference type="FunFam" id="2.60.120.330:FF:000079">
    <property type="entry name" value="Protein SRG1"/>
    <property type="match status" value="1"/>
</dbReference>
<dbReference type="SUPFAM" id="SSF51197">
    <property type="entry name" value="Clavaminate synthase-like"/>
    <property type="match status" value="1"/>
</dbReference>
<dbReference type="InterPro" id="IPR005123">
    <property type="entry name" value="Oxoglu/Fe-dep_dioxygenase_dom"/>
</dbReference>
<comment type="caution">
    <text evidence="6">The sequence shown here is derived from an EMBL/GenBank/DDBJ whole genome shotgun (WGS) entry which is preliminary data.</text>
</comment>
<dbReference type="PROSITE" id="PS51471">
    <property type="entry name" value="FE2OG_OXY"/>
    <property type="match status" value="1"/>
</dbReference>
<dbReference type="GO" id="GO:0016491">
    <property type="term" value="F:oxidoreductase activity"/>
    <property type="evidence" value="ECO:0007669"/>
    <property type="project" value="UniProtKB-KW"/>
</dbReference>
<dbReference type="EMBL" id="CM035426">
    <property type="protein sequence ID" value="KAH7315784.1"/>
    <property type="molecule type" value="Genomic_DNA"/>
</dbReference>
<keyword evidence="4" id="KW-0560">Oxidoreductase</keyword>
<keyword evidence="2 4" id="KW-0479">Metal-binding</keyword>
<evidence type="ECO:0000313" key="6">
    <source>
        <dbReference type="EMBL" id="KAH7315784.1"/>
    </source>
</evidence>
<dbReference type="InterPro" id="IPR044861">
    <property type="entry name" value="IPNS-like_FE2OG_OXY"/>
</dbReference>
<dbReference type="PANTHER" id="PTHR47991">
    <property type="entry name" value="OXOGLUTARATE/IRON-DEPENDENT DIOXYGENASE"/>
    <property type="match status" value="1"/>
</dbReference>
<keyword evidence="3 4" id="KW-0408">Iron</keyword>
<dbReference type="Pfam" id="PF14226">
    <property type="entry name" value="DIOX_N"/>
    <property type="match status" value="1"/>
</dbReference>
<dbReference type="InterPro" id="IPR027443">
    <property type="entry name" value="IPNS-like_sf"/>
</dbReference>
<dbReference type="OrthoDB" id="288590at2759"/>
<keyword evidence="7" id="KW-1185">Reference proteome</keyword>
<evidence type="ECO:0000256" key="2">
    <source>
        <dbReference type="ARBA" id="ARBA00022723"/>
    </source>
</evidence>
<dbReference type="OMA" id="HQACVEW"/>
<name>A0A8T2SDP0_CERRI</name>
<evidence type="ECO:0000256" key="1">
    <source>
        <dbReference type="ARBA" id="ARBA00008056"/>
    </source>
</evidence>
<dbReference type="InterPro" id="IPR026992">
    <property type="entry name" value="DIOX_N"/>
</dbReference>
<comment type="similarity">
    <text evidence="1 4">Belongs to the iron/ascorbate-dependent oxidoreductase family.</text>
</comment>
<dbReference type="Pfam" id="PF03171">
    <property type="entry name" value="2OG-FeII_Oxy"/>
    <property type="match status" value="1"/>
</dbReference>
<accession>A0A8T2SDP0</accession>